<evidence type="ECO:0000313" key="5">
    <source>
        <dbReference type="Proteomes" id="UP000010504"/>
    </source>
</evidence>
<keyword evidence="1" id="KW-1188">Viral release from host cell</keyword>
<evidence type="ECO:0000256" key="2">
    <source>
        <dbReference type="ARBA" id="ARBA00023219"/>
    </source>
</evidence>
<evidence type="ECO:0008006" key="6">
    <source>
        <dbReference type="Google" id="ProtNLM"/>
    </source>
</evidence>
<evidence type="ECO:0000313" key="4">
    <source>
        <dbReference type="EMBL" id="ELB39047.1"/>
    </source>
</evidence>
<name>A0A829A2X5_ENTFC</name>
<protein>
    <recommendedName>
        <fullName evidence="6">Terminase small subunit</fullName>
    </recommendedName>
</protein>
<organism evidence="4 5">
    <name type="scientific">Enterococcus faecium EnGen0026</name>
    <dbReference type="NCBI Taxonomy" id="1138917"/>
    <lineage>
        <taxon>Bacteria</taxon>
        <taxon>Bacillati</taxon>
        <taxon>Bacillota</taxon>
        <taxon>Bacilli</taxon>
        <taxon>Lactobacillales</taxon>
        <taxon>Enterococcaceae</taxon>
        <taxon>Enterococcus</taxon>
    </lineage>
</organism>
<dbReference type="EMBL" id="AHXS01000019">
    <property type="protein sequence ID" value="ELB39047.1"/>
    <property type="molecule type" value="Genomic_DNA"/>
</dbReference>
<sequence>MVNLTPKQKAFADEYIKNGGNATQAAIKAGYSKRSARVIGKENLTKPNIIQYINERLNPIEKKRKLSAEDALNELIDIWQGEVQISVSKQIDRLEKNKVIKHMQYEYTPDLESKLKALDLYLKYKSLLSQTQLEKAQTEIKLMQAKLEQLQINSERSTEEKLDELLEKISGELDGTS</sequence>
<keyword evidence="3" id="KW-0175">Coiled coil</keyword>
<proteinExistence type="predicted"/>
<evidence type="ECO:0000256" key="1">
    <source>
        <dbReference type="ARBA" id="ARBA00022612"/>
    </source>
</evidence>
<feature type="coiled-coil region" evidence="3">
    <location>
        <begin position="128"/>
        <end position="160"/>
    </location>
</feature>
<dbReference type="GO" id="GO:0051276">
    <property type="term" value="P:chromosome organization"/>
    <property type="evidence" value="ECO:0007669"/>
    <property type="project" value="InterPro"/>
</dbReference>
<dbReference type="RefSeq" id="WP_002342959.1">
    <property type="nucleotide sequence ID" value="NZ_KB029917.1"/>
</dbReference>
<keyword evidence="2" id="KW-0231">Viral genome packaging</keyword>
<gene>
    <name evidence="4" type="ORF">OKA_04881</name>
</gene>
<dbReference type="Proteomes" id="UP000010504">
    <property type="component" value="Unassembled WGS sequence"/>
</dbReference>
<comment type="caution">
    <text evidence="4">The sequence shown here is derived from an EMBL/GenBank/DDBJ whole genome shotgun (WGS) entry which is preliminary data.</text>
</comment>
<evidence type="ECO:0000256" key="3">
    <source>
        <dbReference type="SAM" id="Coils"/>
    </source>
</evidence>
<dbReference type="AlphaFoldDB" id="A0A829A2X5"/>
<dbReference type="InterPro" id="IPR038713">
    <property type="entry name" value="Terminase_Gp1_N_sf"/>
</dbReference>
<dbReference type="Gene3D" id="1.10.10.1400">
    <property type="entry name" value="Terminase, small subunit, N-terminal DNA-binding domain, HTH motif"/>
    <property type="match status" value="1"/>
</dbReference>
<reference evidence="4 5" key="1">
    <citation type="submission" date="2012-12" db="EMBL/GenBank/DDBJ databases">
        <title>The Genome Sequence of Enterococcus faecium E2039.</title>
        <authorList>
            <consortium name="The Broad Institute Genome Sequencing Platform"/>
            <consortium name="The Broad Institute Genome Sequencing Center for Infectious Disease"/>
            <person name="Earl A.M."/>
            <person name="Gilmore M.S."/>
            <person name="van Schaik W."/>
            <person name="Lebreton F."/>
            <person name="Willems R.J."/>
            <person name="Walker B."/>
            <person name="Young S.K."/>
            <person name="Zeng Q."/>
            <person name="Gargeya S."/>
            <person name="Fitzgerald M."/>
            <person name="Haas B."/>
            <person name="Abouelleil A."/>
            <person name="Alvarado L."/>
            <person name="Arachchi H.M."/>
            <person name="Berlin A.M."/>
            <person name="Chapman S.B."/>
            <person name="Dewar J."/>
            <person name="Goldberg J."/>
            <person name="Griggs A."/>
            <person name="Gujja S."/>
            <person name="Hansen M."/>
            <person name="Howarth C."/>
            <person name="Imamovic A."/>
            <person name="Larimer J."/>
            <person name="McCowan C."/>
            <person name="Murphy C."/>
            <person name="Neiman D."/>
            <person name="Pearson M."/>
            <person name="Priest M."/>
            <person name="Roberts A."/>
            <person name="Saif S."/>
            <person name="Shea T."/>
            <person name="Sisk P."/>
            <person name="Sykes S."/>
            <person name="Wortman J."/>
            <person name="Nusbaum C."/>
            <person name="Birren B."/>
        </authorList>
    </citation>
    <scope>NUCLEOTIDE SEQUENCE [LARGE SCALE GENOMIC DNA]</scope>
    <source>
        <strain evidence="4 5">E2039</strain>
    </source>
</reference>
<dbReference type="Pfam" id="PF03592">
    <property type="entry name" value="Terminase_2"/>
    <property type="match status" value="1"/>
</dbReference>
<dbReference type="InterPro" id="IPR052404">
    <property type="entry name" value="SPP1-like_terminase"/>
</dbReference>
<dbReference type="InterPro" id="IPR005335">
    <property type="entry name" value="Terminase_ssu"/>
</dbReference>
<dbReference type="PANTHER" id="PTHR41328">
    <property type="entry name" value="TERMINASE SMALL SUBUNIT-RELATED"/>
    <property type="match status" value="1"/>
</dbReference>
<accession>A0A829A2X5</accession>
<dbReference type="PANTHER" id="PTHR41328:SF2">
    <property type="entry name" value="TERMINASE SMALL SUBUNIT"/>
    <property type="match status" value="1"/>
</dbReference>